<dbReference type="InterPro" id="IPR012338">
    <property type="entry name" value="Beta-lactam/transpept-like"/>
</dbReference>
<feature type="chain" id="PRO_5015559542" description="Beta-lactamase-related domain-containing protein" evidence="2">
    <location>
        <begin position="26"/>
        <end position="568"/>
    </location>
</feature>
<evidence type="ECO:0000256" key="1">
    <source>
        <dbReference type="ARBA" id="ARBA00038215"/>
    </source>
</evidence>
<dbReference type="Proteomes" id="UP000237441">
    <property type="component" value="Unassembled WGS sequence"/>
</dbReference>
<dbReference type="InterPro" id="IPR001466">
    <property type="entry name" value="Beta-lactam-related"/>
</dbReference>
<dbReference type="OrthoDB" id="5946976at2759"/>
<proteinExistence type="inferred from homology"/>
<sequence length="568" mass="62206">MGFLSSAKALLLSAPFAIPLASGLAAMPLQRNETVQRGNPLSDEFGRYVKGLMDEWKVPGLSLAVIDGDQVYAEGYGFSVLPDTPVKPETLFLGGSTTKAQVGAALAHLISTGDYDTNFSRGWETPISSIIEEDFVLNGEWATSHVTLEDAISHRSGMPGHDFAWIGTSDPSDGNNTRKTNNTSNTNRATVRSLRHLPLTAEPRVVFQYCNLMYIALSHVIETVTGSWLGDVLRNVIWQPLGMNSTFLSYSEARRSGHQIATGYFWDDEAQEYLAVDTDPVQYSSGAGAIITNAIDYSKWVKCLLHETAPFSAATHQDIKTPRTLEITGGASRSWHVGDYGLGWRIATLHGKAVYKHNGGTQNFGTNVFWMPEIKFGVVGFANAVDNGNFIKDIITQKLAEDRLGIAPSERLDDGQKERKRQLEQDKQNFNNATNILYPSHATNGSSLAVDYDLFVGTYSNPGYGNYTFAVEDAMPFPGANSTNQTLQKQLVATRADLIIPMQMILRHVAGDDWVAYLIPILGSAAKRSFYAAKFVVGVDGKPTALDITWQGAVERLSEVATRFDRVG</sequence>
<dbReference type="AlphaFoldDB" id="A0A2S7YAV2"/>
<evidence type="ECO:0000313" key="4">
    <source>
        <dbReference type="EMBL" id="PQK13154.1"/>
    </source>
</evidence>
<feature type="domain" description="Beta-lactamase-related" evidence="3">
    <location>
        <begin position="47"/>
        <end position="390"/>
    </location>
</feature>
<dbReference type="Gene3D" id="3.40.710.10">
    <property type="entry name" value="DD-peptidase/beta-lactamase superfamily"/>
    <property type="match status" value="1"/>
</dbReference>
<organism evidence="4 5">
    <name type="scientific">Beauveria bassiana</name>
    <name type="common">White muscardine disease fungus</name>
    <name type="synonym">Tritirachium shiotae</name>
    <dbReference type="NCBI Taxonomy" id="176275"/>
    <lineage>
        <taxon>Eukaryota</taxon>
        <taxon>Fungi</taxon>
        <taxon>Dikarya</taxon>
        <taxon>Ascomycota</taxon>
        <taxon>Pezizomycotina</taxon>
        <taxon>Sordariomycetes</taxon>
        <taxon>Hypocreomycetidae</taxon>
        <taxon>Hypocreales</taxon>
        <taxon>Cordycipitaceae</taxon>
        <taxon>Beauveria</taxon>
    </lineage>
</organism>
<dbReference type="Pfam" id="PF00144">
    <property type="entry name" value="Beta-lactamase"/>
    <property type="match status" value="1"/>
</dbReference>
<evidence type="ECO:0000313" key="5">
    <source>
        <dbReference type="Proteomes" id="UP000237441"/>
    </source>
</evidence>
<name>A0A2S7YAV2_BEABA</name>
<protein>
    <recommendedName>
        <fullName evidence="3">Beta-lactamase-related domain-containing protein</fullName>
    </recommendedName>
</protein>
<accession>A0A2S7YAV2</accession>
<dbReference type="PANTHER" id="PTHR46825:SF9">
    <property type="entry name" value="BETA-LACTAMASE-RELATED DOMAIN-CONTAINING PROTEIN"/>
    <property type="match status" value="1"/>
</dbReference>
<comment type="caution">
    <text evidence="4">The sequence shown here is derived from an EMBL/GenBank/DDBJ whole genome shotgun (WGS) entry which is preliminary data.</text>
</comment>
<dbReference type="EMBL" id="JRHA01000004">
    <property type="protein sequence ID" value="PQK13154.1"/>
    <property type="molecule type" value="Genomic_DNA"/>
</dbReference>
<gene>
    <name evidence="4" type="ORF">BB8028_0004g00850</name>
</gene>
<evidence type="ECO:0000259" key="3">
    <source>
        <dbReference type="Pfam" id="PF00144"/>
    </source>
</evidence>
<feature type="signal peptide" evidence="2">
    <location>
        <begin position="1"/>
        <end position="25"/>
    </location>
</feature>
<dbReference type="PANTHER" id="PTHR46825">
    <property type="entry name" value="D-ALANYL-D-ALANINE-CARBOXYPEPTIDASE/ENDOPEPTIDASE AMPH"/>
    <property type="match status" value="1"/>
</dbReference>
<evidence type="ECO:0000256" key="2">
    <source>
        <dbReference type="SAM" id="SignalP"/>
    </source>
</evidence>
<dbReference type="SUPFAM" id="SSF56601">
    <property type="entry name" value="beta-lactamase/transpeptidase-like"/>
    <property type="match status" value="1"/>
</dbReference>
<dbReference type="InterPro" id="IPR050491">
    <property type="entry name" value="AmpC-like"/>
</dbReference>
<reference evidence="4 5" key="1">
    <citation type="submission" date="2016-07" db="EMBL/GenBank/DDBJ databases">
        <title>Comparative genomics of the entomopathogenic fungus Beauveria bassiana.</title>
        <authorList>
            <person name="Valero Jimenez C.A."/>
            <person name="Zwaan B.J."/>
            <person name="Van Kan J.A."/>
            <person name="Takken W."/>
            <person name="Debets A.J."/>
            <person name="Schoustra S.E."/>
            <person name="Koenraadt C.J."/>
        </authorList>
    </citation>
    <scope>NUCLEOTIDE SEQUENCE [LARGE SCALE GENOMIC DNA]</scope>
    <source>
        <strain evidence="4 5">ARSEF 8028</strain>
    </source>
</reference>
<comment type="similarity">
    <text evidence="1">Belongs to the peptidase S12 family.</text>
</comment>
<keyword evidence="2" id="KW-0732">Signal</keyword>